<protein>
    <submittedName>
        <fullName evidence="3">Uncharacterized protein</fullName>
    </submittedName>
</protein>
<name>A0ABQ5GAM6_9ASTR</name>
<reference evidence="3" key="1">
    <citation type="journal article" date="2022" name="Int. J. Mol. Sci.">
        <title>Draft Genome of Tanacetum Coccineum: Genomic Comparison of Closely Related Tanacetum-Family Plants.</title>
        <authorList>
            <person name="Yamashiro T."/>
            <person name="Shiraishi A."/>
            <person name="Nakayama K."/>
            <person name="Satake H."/>
        </authorList>
    </citation>
    <scope>NUCLEOTIDE SEQUENCE</scope>
</reference>
<gene>
    <name evidence="3" type="ORF">Tco_1031481</name>
</gene>
<reference evidence="3" key="2">
    <citation type="submission" date="2022-01" db="EMBL/GenBank/DDBJ databases">
        <authorList>
            <person name="Yamashiro T."/>
            <person name="Shiraishi A."/>
            <person name="Satake H."/>
            <person name="Nakayama K."/>
        </authorList>
    </citation>
    <scope>NUCLEOTIDE SEQUENCE</scope>
</reference>
<accession>A0ABQ5GAM6</accession>
<keyword evidence="1" id="KW-0175">Coiled coil</keyword>
<evidence type="ECO:0000313" key="3">
    <source>
        <dbReference type="EMBL" id="GJT72195.1"/>
    </source>
</evidence>
<evidence type="ECO:0000256" key="2">
    <source>
        <dbReference type="SAM" id="MobiDB-lite"/>
    </source>
</evidence>
<sequence length="116" mass="12739">QDTSSVPLMTTPVIDITDPQSDSTTVPASMPTTTATVTETTTTTIVLPPPPQPQQDVLTSILIQTIGQLEQNIADLVDTNKALEERLDKQGNRIHQLETQDLSRLIREQTVEFIDS</sequence>
<evidence type="ECO:0000313" key="4">
    <source>
        <dbReference type="Proteomes" id="UP001151760"/>
    </source>
</evidence>
<dbReference type="Proteomes" id="UP001151760">
    <property type="component" value="Unassembled WGS sequence"/>
</dbReference>
<feature type="coiled-coil region" evidence="1">
    <location>
        <begin position="66"/>
        <end position="100"/>
    </location>
</feature>
<feature type="region of interest" description="Disordered" evidence="2">
    <location>
        <begin position="1"/>
        <end position="30"/>
    </location>
</feature>
<feature type="non-terminal residue" evidence="3">
    <location>
        <position position="1"/>
    </location>
</feature>
<dbReference type="EMBL" id="BQNB010018235">
    <property type="protein sequence ID" value="GJT72195.1"/>
    <property type="molecule type" value="Genomic_DNA"/>
</dbReference>
<evidence type="ECO:0000256" key="1">
    <source>
        <dbReference type="SAM" id="Coils"/>
    </source>
</evidence>
<organism evidence="3 4">
    <name type="scientific">Tanacetum coccineum</name>
    <dbReference type="NCBI Taxonomy" id="301880"/>
    <lineage>
        <taxon>Eukaryota</taxon>
        <taxon>Viridiplantae</taxon>
        <taxon>Streptophyta</taxon>
        <taxon>Embryophyta</taxon>
        <taxon>Tracheophyta</taxon>
        <taxon>Spermatophyta</taxon>
        <taxon>Magnoliopsida</taxon>
        <taxon>eudicotyledons</taxon>
        <taxon>Gunneridae</taxon>
        <taxon>Pentapetalae</taxon>
        <taxon>asterids</taxon>
        <taxon>campanulids</taxon>
        <taxon>Asterales</taxon>
        <taxon>Asteraceae</taxon>
        <taxon>Asteroideae</taxon>
        <taxon>Anthemideae</taxon>
        <taxon>Anthemidinae</taxon>
        <taxon>Tanacetum</taxon>
    </lineage>
</organism>
<comment type="caution">
    <text evidence="3">The sequence shown here is derived from an EMBL/GenBank/DDBJ whole genome shotgun (WGS) entry which is preliminary data.</text>
</comment>
<proteinExistence type="predicted"/>
<keyword evidence="4" id="KW-1185">Reference proteome</keyword>